<comment type="caution">
    <text evidence="4">The sequence shown here is derived from an EMBL/GenBank/DDBJ whole genome shotgun (WGS) entry which is preliminary data.</text>
</comment>
<dbReference type="PANTHER" id="PTHR35788">
    <property type="entry name" value="EXPORTED PROTEIN-RELATED"/>
    <property type="match status" value="1"/>
</dbReference>
<feature type="compositionally biased region" description="Basic and acidic residues" evidence="2">
    <location>
        <begin position="389"/>
        <end position="408"/>
    </location>
</feature>
<dbReference type="Proteomes" id="UP000824049">
    <property type="component" value="Unassembled WGS sequence"/>
</dbReference>
<proteinExistence type="predicted"/>
<keyword evidence="1" id="KW-0732">Signal</keyword>
<dbReference type="AlphaFoldDB" id="A0A9D2EJM9"/>
<dbReference type="InterPro" id="IPR007391">
    <property type="entry name" value="Vancomycin_resist_VanW"/>
</dbReference>
<feature type="region of interest" description="Disordered" evidence="2">
    <location>
        <begin position="381"/>
        <end position="410"/>
    </location>
</feature>
<evidence type="ECO:0000313" key="4">
    <source>
        <dbReference type="EMBL" id="HIZ38351.1"/>
    </source>
</evidence>
<name>A0A9D2EJM9_9FIRM</name>
<gene>
    <name evidence="4" type="ORF">H9968_00260</name>
</gene>
<protein>
    <submittedName>
        <fullName evidence="4">VanW family protein</fullName>
    </submittedName>
</protein>
<dbReference type="Pfam" id="PF04294">
    <property type="entry name" value="VanW"/>
    <property type="match status" value="1"/>
</dbReference>
<dbReference type="SMART" id="SM01208">
    <property type="entry name" value="G5"/>
    <property type="match status" value="1"/>
</dbReference>
<feature type="domain" description="G5" evidence="3">
    <location>
        <begin position="373"/>
        <end position="452"/>
    </location>
</feature>
<dbReference type="PANTHER" id="PTHR35788:SF1">
    <property type="entry name" value="EXPORTED PROTEIN"/>
    <property type="match status" value="1"/>
</dbReference>
<dbReference type="Pfam" id="PF12229">
    <property type="entry name" value="PG_binding_4"/>
    <property type="match status" value="1"/>
</dbReference>
<dbReference type="InterPro" id="IPR011098">
    <property type="entry name" value="G5_dom"/>
</dbReference>
<dbReference type="EMBL" id="DXBR01000002">
    <property type="protein sequence ID" value="HIZ38351.1"/>
    <property type="molecule type" value="Genomic_DNA"/>
</dbReference>
<dbReference type="Pfam" id="PF07501">
    <property type="entry name" value="G5"/>
    <property type="match status" value="1"/>
</dbReference>
<evidence type="ECO:0000259" key="3">
    <source>
        <dbReference type="PROSITE" id="PS51109"/>
    </source>
</evidence>
<organism evidence="4 5">
    <name type="scientific">Candidatus Anaerobutyricum stercoris</name>
    <dbReference type="NCBI Taxonomy" id="2838457"/>
    <lineage>
        <taxon>Bacteria</taxon>
        <taxon>Bacillati</taxon>
        <taxon>Bacillota</taxon>
        <taxon>Clostridia</taxon>
        <taxon>Lachnospirales</taxon>
        <taxon>Lachnospiraceae</taxon>
        <taxon>Anaerobutyricum</taxon>
    </lineage>
</organism>
<evidence type="ECO:0000313" key="5">
    <source>
        <dbReference type="Proteomes" id="UP000824049"/>
    </source>
</evidence>
<dbReference type="InterPro" id="IPR052913">
    <property type="entry name" value="Glycopeptide_resist_protein"/>
</dbReference>
<reference evidence="4" key="1">
    <citation type="journal article" date="2021" name="PeerJ">
        <title>Extensive microbial diversity within the chicken gut microbiome revealed by metagenomics and culture.</title>
        <authorList>
            <person name="Gilroy R."/>
            <person name="Ravi A."/>
            <person name="Getino M."/>
            <person name="Pursley I."/>
            <person name="Horton D.L."/>
            <person name="Alikhan N.F."/>
            <person name="Baker D."/>
            <person name="Gharbi K."/>
            <person name="Hall N."/>
            <person name="Watson M."/>
            <person name="Adriaenssens E.M."/>
            <person name="Foster-Nyarko E."/>
            <person name="Jarju S."/>
            <person name="Secka A."/>
            <person name="Antonio M."/>
            <person name="Oren A."/>
            <person name="Chaudhuri R.R."/>
            <person name="La Ragione R."/>
            <person name="Hildebrand F."/>
            <person name="Pallen M.J."/>
        </authorList>
    </citation>
    <scope>NUCLEOTIDE SEQUENCE</scope>
    <source>
        <strain evidence="4">CHK179-28034</strain>
    </source>
</reference>
<evidence type="ECO:0000256" key="2">
    <source>
        <dbReference type="SAM" id="MobiDB-lite"/>
    </source>
</evidence>
<dbReference type="InterPro" id="IPR022029">
    <property type="entry name" value="YoaR-like_PG-bd"/>
</dbReference>
<accession>A0A9D2EJM9</accession>
<dbReference type="Gene3D" id="2.20.230.10">
    <property type="entry name" value="Resuscitation-promoting factor rpfb"/>
    <property type="match status" value="1"/>
</dbReference>
<dbReference type="PROSITE" id="PS51109">
    <property type="entry name" value="G5"/>
    <property type="match status" value="1"/>
</dbReference>
<feature type="region of interest" description="Disordered" evidence="2">
    <location>
        <begin position="432"/>
        <end position="485"/>
    </location>
</feature>
<evidence type="ECO:0000256" key="1">
    <source>
        <dbReference type="ARBA" id="ARBA00022729"/>
    </source>
</evidence>
<sequence length="485" mass="53994">MKKKIGLLLLFIVIAGLAGFGAYSWNYYSQYINVDTIYPGVSIQGMDVGGLSREEADQKVEDYLTQLSEKTVTLQVGEKEKSFPLERLGLTCVNEDAVEQAEKLGREGNIIKRVLEVQAIAARGRNIPLEFSVDKDKTEKIVEKKGKSFETEKKDAQLSRKDGEFVIENEVDGIAVDFQANAEKLMEMVESADWNQQDVRLEMTYETDPAEHTAEELSAVQDKLGTFTTSYADSSEGRSINVENGASLINGTLLYPGESMSVYDKVAPFNSENGYRLAGSYENGTTVQTYGGGICQVSTTLYNAVLRAELEVTERQNHSMTVSYVELSEDAAIAGTEKDLKFKNNLDNPIYIEGKTDGSNITFTIYGKEYRNKNRSIEFVSETTSTRPPSEKTVKDSSLEQGKTEVESSGRTGYTAKLWKVIYKNGEEKERVQINSSSYMSVPKVVRVGTKKPAASKENEKSTKKNKKDTKKNSSNNNKKSKKKK</sequence>
<reference evidence="4" key="2">
    <citation type="submission" date="2021-04" db="EMBL/GenBank/DDBJ databases">
        <authorList>
            <person name="Gilroy R."/>
        </authorList>
    </citation>
    <scope>NUCLEOTIDE SEQUENCE</scope>
    <source>
        <strain evidence="4">CHK179-28034</strain>
    </source>
</reference>